<dbReference type="Proteomes" id="UP000294641">
    <property type="component" value="Unassembled WGS sequence"/>
</dbReference>
<evidence type="ECO:0000313" key="9">
    <source>
        <dbReference type="Proteomes" id="UP000294641"/>
    </source>
</evidence>
<accession>A0A2U3AF74</accession>
<dbReference type="InterPro" id="IPR029045">
    <property type="entry name" value="ClpP/crotonase-like_dom_sf"/>
</dbReference>
<dbReference type="Gene3D" id="3.90.226.10">
    <property type="entry name" value="2-enoyl-CoA Hydratase, Chain A, domain 1"/>
    <property type="match status" value="2"/>
</dbReference>
<reference evidence="6 8" key="1">
    <citation type="submission" date="2018-06" db="EMBL/GenBank/DDBJ databases">
        <authorList>
            <consortium name="Pathogen Informatics"/>
            <person name="Doyle S."/>
        </authorList>
    </citation>
    <scope>NUCLEOTIDE SEQUENCE [LARGE SCALE GENOMIC DNA]</scope>
    <source>
        <strain evidence="6 8">NCTC10597</strain>
    </source>
</reference>
<dbReference type="EC" id="3.4.21.-" evidence="6"/>
<proteinExistence type="inferred from homology"/>
<dbReference type="InterPro" id="IPR002142">
    <property type="entry name" value="Peptidase_S49"/>
</dbReference>
<dbReference type="OrthoDB" id="9764363at2"/>
<keyword evidence="3 6" id="KW-0378">Hydrolase</keyword>
<dbReference type="EMBL" id="UGNP01000001">
    <property type="protein sequence ID" value="STX10305.1"/>
    <property type="molecule type" value="Genomic_DNA"/>
</dbReference>
<evidence type="ECO:0000313" key="7">
    <source>
        <dbReference type="EMBL" id="TDR40566.1"/>
    </source>
</evidence>
<comment type="similarity">
    <text evidence="1">Belongs to the peptidase S49 family.</text>
</comment>
<sequence length="341" mass="37210">MNTKRWIALGVAALLLVGSTLISALLNISRTNFAETMNQVMKTTELGSNLGRKTVQEGSNTSQIALLRVEGAIQDTGETSLLGATKGYNHQQFLKQLDDIKNDINVKGIVLAVNSPGGGVLESKQVYEKIKLIQQSRKIPVYVSMGATAASGGYYISAPADKIFVDEETLTGSIGVIMQSMNFSKLADKYGVKFETIKTGPYKDIMSGSREMTDGDRKILQSMIDDSYKRFLKVVSDGRNMPMDQVKKVADGRVINGSQAVKAGLADDFGYTEDVITALKKDHNLKGSKVFEYDSVESLSSLFSTKMTSFFGGGTVETQAISKLMSHYGTTPRLMYMYGEE</sequence>
<organism evidence="6 8">
    <name type="scientific">Kurthia zopfii</name>
    <dbReference type="NCBI Taxonomy" id="1650"/>
    <lineage>
        <taxon>Bacteria</taxon>
        <taxon>Bacillati</taxon>
        <taxon>Bacillota</taxon>
        <taxon>Bacilli</taxon>
        <taxon>Bacillales</taxon>
        <taxon>Caryophanaceae</taxon>
        <taxon>Kurthia</taxon>
    </lineage>
</organism>
<name>A0A2U3AF74_9BACL</name>
<dbReference type="CDD" id="cd07023">
    <property type="entry name" value="S49_Sppa_N_C"/>
    <property type="match status" value="1"/>
</dbReference>
<dbReference type="GO" id="GO:0008236">
    <property type="term" value="F:serine-type peptidase activity"/>
    <property type="evidence" value="ECO:0007669"/>
    <property type="project" value="UniProtKB-KW"/>
</dbReference>
<evidence type="ECO:0000256" key="4">
    <source>
        <dbReference type="ARBA" id="ARBA00022825"/>
    </source>
</evidence>
<dbReference type="PANTHER" id="PTHR42987">
    <property type="entry name" value="PEPTIDASE S49"/>
    <property type="match status" value="1"/>
</dbReference>
<keyword evidence="4" id="KW-0720">Serine protease</keyword>
<dbReference type="EMBL" id="SNZG01000008">
    <property type="protein sequence ID" value="TDR40566.1"/>
    <property type="molecule type" value="Genomic_DNA"/>
</dbReference>
<dbReference type="GO" id="GO:0006508">
    <property type="term" value="P:proteolysis"/>
    <property type="evidence" value="ECO:0007669"/>
    <property type="project" value="UniProtKB-KW"/>
</dbReference>
<dbReference type="SUPFAM" id="SSF52096">
    <property type="entry name" value="ClpP/crotonase"/>
    <property type="match status" value="1"/>
</dbReference>
<protein>
    <submittedName>
        <fullName evidence="6">Protease 4</fullName>
        <ecNumber evidence="6">3.4.21.-</ecNumber>
    </submittedName>
    <submittedName>
        <fullName evidence="7">Signal peptide peptidase A</fullName>
    </submittedName>
</protein>
<dbReference type="InterPro" id="IPR047272">
    <property type="entry name" value="S49_SppA_C"/>
</dbReference>
<dbReference type="InterPro" id="IPR004635">
    <property type="entry name" value="Pept_S49_SppA"/>
</dbReference>
<gene>
    <name evidence="6" type="primary">sppA</name>
    <name evidence="7" type="ORF">DFR61_10880</name>
    <name evidence="6" type="ORF">NCTC10597_02025</name>
</gene>
<dbReference type="NCBIfam" id="TIGR00706">
    <property type="entry name" value="SppA_dom"/>
    <property type="match status" value="1"/>
</dbReference>
<evidence type="ECO:0000259" key="5">
    <source>
        <dbReference type="Pfam" id="PF01343"/>
    </source>
</evidence>
<dbReference type="PANTHER" id="PTHR42987:SF7">
    <property type="entry name" value="SIGNAL PEPTIDE PEPTIDASE SPPA-RELATED"/>
    <property type="match status" value="1"/>
</dbReference>
<dbReference type="Proteomes" id="UP000254330">
    <property type="component" value="Unassembled WGS sequence"/>
</dbReference>
<dbReference type="Pfam" id="PF01343">
    <property type="entry name" value="Peptidase_S49"/>
    <property type="match status" value="1"/>
</dbReference>
<evidence type="ECO:0000313" key="6">
    <source>
        <dbReference type="EMBL" id="STX10305.1"/>
    </source>
</evidence>
<keyword evidence="9" id="KW-1185">Reference proteome</keyword>
<comment type="caution">
    <text evidence="6">The sequence shown here is derived from an EMBL/GenBank/DDBJ whole genome shotgun (WGS) entry which is preliminary data.</text>
</comment>
<feature type="domain" description="Peptidase S49" evidence="5">
    <location>
        <begin position="135"/>
        <end position="285"/>
    </location>
</feature>
<reference evidence="7 9" key="2">
    <citation type="submission" date="2019-03" db="EMBL/GenBank/DDBJ databases">
        <title>Genomic Encyclopedia of Type Strains, Phase IV (KMG-IV): sequencing the most valuable type-strain genomes for metagenomic binning, comparative biology and taxonomic classification.</title>
        <authorList>
            <person name="Goeker M."/>
        </authorList>
    </citation>
    <scope>NUCLEOTIDE SEQUENCE [LARGE SCALE GENOMIC DNA]</scope>
    <source>
        <strain evidence="7 9">DSM 20580</strain>
    </source>
</reference>
<evidence type="ECO:0000256" key="2">
    <source>
        <dbReference type="ARBA" id="ARBA00022670"/>
    </source>
</evidence>
<evidence type="ECO:0000313" key="8">
    <source>
        <dbReference type="Proteomes" id="UP000254330"/>
    </source>
</evidence>
<dbReference type="AlphaFoldDB" id="A0A2U3AF74"/>
<evidence type="ECO:0000256" key="1">
    <source>
        <dbReference type="ARBA" id="ARBA00008683"/>
    </source>
</evidence>
<keyword evidence="2 6" id="KW-0645">Protease</keyword>
<evidence type="ECO:0000256" key="3">
    <source>
        <dbReference type="ARBA" id="ARBA00022801"/>
    </source>
</evidence>
<dbReference type="RefSeq" id="WP_109349054.1">
    <property type="nucleotide sequence ID" value="NZ_BJUE01000004.1"/>
</dbReference>